<dbReference type="GO" id="GO:0055085">
    <property type="term" value="P:transmembrane transport"/>
    <property type="evidence" value="ECO:0007669"/>
    <property type="project" value="InterPro"/>
</dbReference>
<evidence type="ECO:0000256" key="3">
    <source>
        <dbReference type="ARBA" id="ARBA00022989"/>
    </source>
</evidence>
<feature type="transmembrane region" description="Helical" evidence="5">
    <location>
        <begin position="345"/>
        <end position="365"/>
    </location>
</feature>
<evidence type="ECO:0000259" key="6">
    <source>
        <dbReference type="PROSITE" id="PS50928"/>
    </source>
</evidence>
<dbReference type="GO" id="GO:0005886">
    <property type="term" value="C:plasma membrane"/>
    <property type="evidence" value="ECO:0007669"/>
    <property type="project" value="UniProtKB-SubCell"/>
</dbReference>
<evidence type="ECO:0000256" key="1">
    <source>
        <dbReference type="ARBA" id="ARBA00004141"/>
    </source>
</evidence>
<dbReference type="Proteomes" id="UP000594468">
    <property type="component" value="Chromosome"/>
</dbReference>
<name>A0A7S8IGV8_9CHLR</name>
<sequence length="378" mass="42103">MNTPADDTPQILMASQWQLMWWKFRKHRLAMISLFVIIALYIIAIFAGFFAPKATATYFRRYTSAPPQPIYWFDEGRFAPYVYGYSQETDPRTLARVYTVDEEVKIPLGFFVHGDEYQIGLNGIPVSPINKLAITMDIHLFGPMNPEDPFYLFGADDVGRDMFSRLIYGSQVSLSIGLVGVFLSLVLGIFLGGISGLVGGWLDNFIQRLIEVLRSIPDIPLWMALATAVPARWDPVYVYFCITLILSLLGWTGMARVVRGKFLSLREEDFIIAAELDAVPRNRIIFKHMIPSFMSHIIASATLAIPGMILGETALSFLGLGLRAPVVSWGVMLQDAINISAIANMPWLLLPGAAVVITVLAFNFLGDGLRDAADPYHT</sequence>
<dbReference type="PROSITE" id="PS50928">
    <property type="entry name" value="ABC_TM1"/>
    <property type="match status" value="1"/>
</dbReference>
<feature type="domain" description="ABC transmembrane type-1" evidence="6">
    <location>
        <begin position="170"/>
        <end position="366"/>
    </location>
</feature>
<dbReference type="RefSeq" id="WP_195173170.1">
    <property type="nucleotide sequence ID" value="NZ_CP062983.1"/>
</dbReference>
<feature type="transmembrane region" description="Helical" evidence="5">
    <location>
        <begin position="236"/>
        <end position="258"/>
    </location>
</feature>
<dbReference type="InterPro" id="IPR025966">
    <property type="entry name" value="OppC_N"/>
</dbReference>
<dbReference type="AlphaFoldDB" id="A0A7S8IGV8"/>
<dbReference type="PANTHER" id="PTHR43839:SF3">
    <property type="entry name" value="OLIGOPEPTIDE ABC TRANSPORTER, PERMEASE PROTEIN"/>
    <property type="match status" value="1"/>
</dbReference>
<dbReference type="KEGG" id="pmet:G4Y79_03405"/>
<comment type="subcellular location">
    <subcellularLocation>
        <location evidence="5">Cell membrane</location>
        <topology evidence="5">Multi-pass membrane protein</topology>
    </subcellularLocation>
    <subcellularLocation>
        <location evidence="1">Membrane</location>
        <topology evidence="1">Multi-pass membrane protein</topology>
    </subcellularLocation>
</comment>
<dbReference type="InterPro" id="IPR035906">
    <property type="entry name" value="MetI-like_sf"/>
</dbReference>
<dbReference type="EMBL" id="CP062983">
    <property type="protein sequence ID" value="QPC85107.1"/>
    <property type="molecule type" value="Genomic_DNA"/>
</dbReference>
<feature type="transmembrane region" description="Helical" evidence="5">
    <location>
        <begin position="29"/>
        <end position="51"/>
    </location>
</feature>
<evidence type="ECO:0000313" key="7">
    <source>
        <dbReference type="EMBL" id="QPC85107.1"/>
    </source>
</evidence>
<reference evidence="7 8" key="1">
    <citation type="submission" date="2020-02" db="EMBL/GenBank/DDBJ databases">
        <authorList>
            <person name="Zheng R.K."/>
            <person name="Sun C.M."/>
        </authorList>
    </citation>
    <scope>NUCLEOTIDE SEQUENCE [LARGE SCALE GENOMIC DNA]</scope>
    <source>
        <strain evidence="8">rifampicinis</strain>
    </source>
</reference>
<keyword evidence="5" id="KW-0813">Transport</keyword>
<dbReference type="Pfam" id="PF00528">
    <property type="entry name" value="BPD_transp_1"/>
    <property type="match status" value="1"/>
</dbReference>
<protein>
    <submittedName>
        <fullName evidence="7">ABC transporter permease</fullName>
    </submittedName>
</protein>
<keyword evidence="3 5" id="KW-1133">Transmembrane helix</keyword>
<proteinExistence type="inferred from homology"/>
<gene>
    <name evidence="7" type="ORF">G4Y79_03405</name>
</gene>
<feature type="transmembrane region" description="Helical" evidence="5">
    <location>
        <begin position="172"/>
        <end position="194"/>
    </location>
</feature>
<dbReference type="SUPFAM" id="SSF161098">
    <property type="entry name" value="MetI-like"/>
    <property type="match status" value="1"/>
</dbReference>
<dbReference type="Gene3D" id="1.10.3720.10">
    <property type="entry name" value="MetI-like"/>
    <property type="match status" value="1"/>
</dbReference>
<dbReference type="CDD" id="cd06261">
    <property type="entry name" value="TM_PBP2"/>
    <property type="match status" value="1"/>
</dbReference>
<dbReference type="Pfam" id="PF12911">
    <property type="entry name" value="OppC_N"/>
    <property type="match status" value="1"/>
</dbReference>
<accession>A0A7S8IGV8</accession>
<keyword evidence="8" id="KW-1185">Reference proteome</keyword>
<evidence type="ECO:0000256" key="2">
    <source>
        <dbReference type="ARBA" id="ARBA00022692"/>
    </source>
</evidence>
<evidence type="ECO:0000256" key="4">
    <source>
        <dbReference type="ARBA" id="ARBA00023136"/>
    </source>
</evidence>
<organism evidence="7 8">
    <name type="scientific">Phototrophicus methaneseepsis</name>
    <dbReference type="NCBI Taxonomy" id="2710758"/>
    <lineage>
        <taxon>Bacteria</taxon>
        <taxon>Bacillati</taxon>
        <taxon>Chloroflexota</taxon>
        <taxon>Candidatus Thermofontia</taxon>
        <taxon>Phototrophicales</taxon>
        <taxon>Phototrophicaceae</taxon>
        <taxon>Phototrophicus</taxon>
    </lineage>
</organism>
<evidence type="ECO:0000256" key="5">
    <source>
        <dbReference type="RuleBase" id="RU363032"/>
    </source>
</evidence>
<comment type="similarity">
    <text evidence="5">Belongs to the binding-protein-dependent transport system permease family.</text>
</comment>
<feature type="transmembrane region" description="Helical" evidence="5">
    <location>
        <begin position="290"/>
        <end position="309"/>
    </location>
</feature>
<dbReference type="InterPro" id="IPR000515">
    <property type="entry name" value="MetI-like"/>
</dbReference>
<keyword evidence="2 5" id="KW-0812">Transmembrane</keyword>
<keyword evidence="4 5" id="KW-0472">Membrane</keyword>
<evidence type="ECO:0000313" key="8">
    <source>
        <dbReference type="Proteomes" id="UP000594468"/>
    </source>
</evidence>
<dbReference type="PANTHER" id="PTHR43839">
    <property type="entry name" value="OPPC IN A BINDING PROTEIN-DEPENDENT TRANSPORT SYSTEM"/>
    <property type="match status" value="1"/>
</dbReference>